<accession>A0ABT0JS80</accession>
<dbReference type="CDD" id="cd16278">
    <property type="entry name" value="metallo-hydrolase-like_MBL-fold"/>
    <property type="match status" value="1"/>
</dbReference>
<protein>
    <submittedName>
        <fullName evidence="2">MBL fold metallo-hydrolase</fullName>
    </submittedName>
</protein>
<feature type="domain" description="Metallo-beta-lactamase" evidence="1">
    <location>
        <begin position="34"/>
        <end position="193"/>
    </location>
</feature>
<evidence type="ECO:0000313" key="3">
    <source>
        <dbReference type="Proteomes" id="UP001201873"/>
    </source>
</evidence>
<dbReference type="SMART" id="SM00849">
    <property type="entry name" value="Lactamase_B"/>
    <property type="match status" value="1"/>
</dbReference>
<evidence type="ECO:0000313" key="2">
    <source>
        <dbReference type="EMBL" id="MCK9874311.1"/>
    </source>
</evidence>
<dbReference type="PANTHER" id="PTHR23131:SF0">
    <property type="entry name" value="ENDORIBONUCLEASE LACTB2"/>
    <property type="match status" value="1"/>
</dbReference>
<dbReference type="SUPFAM" id="SSF56281">
    <property type="entry name" value="Metallo-hydrolase/oxidoreductase"/>
    <property type="match status" value="1"/>
</dbReference>
<dbReference type="InterPro" id="IPR050662">
    <property type="entry name" value="Sec-metab_biosynth-thioest"/>
</dbReference>
<dbReference type="Pfam" id="PF17778">
    <property type="entry name" value="WHD_BLACT"/>
    <property type="match status" value="1"/>
</dbReference>
<dbReference type="Gene3D" id="1.10.10.10">
    <property type="entry name" value="Winged helix-like DNA-binding domain superfamily/Winged helix DNA-binding domain"/>
    <property type="match status" value="1"/>
</dbReference>
<dbReference type="Pfam" id="PF00753">
    <property type="entry name" value="Lactamase_B"/>
    <property type="match status" value="1"/>
</dbReference>
<gene>
    <name evidence="2" type="ORF">MXD59_00680</name>
</gene>
<dbReference type="InterPro" id="IPR001279">
    <property type="entry name" value="Metallo-B-lactamas"/>
</dbReference>
<dbReference type="RefSeq" id="WP_248823220.1">
    <property type="nucleotide sequence ID" value="NZ_JALKFT010000001.1"/>
</dbReference>
<sequence length="271" mass="28045">MSGDQGSVAGVPRQVTPLAAVLLAPNPGPMTLDGTNTWLLRAPGHTSAVVVDPGPDLPEHLDAIAAAGPIALILLTHGHSDHSAGAAALHQRTGAPVRALDPAHRLGDEGLAAGDVVARPGLELRVLPTPGHTADSLSFLLTGADTDAAVLTGDTILGRGSTVVAHPDGRLGDYLDSLRLLRELGETTVLPGHGPELPAAGAAARHYLAHRHTRLEQVRAALAAMGVEPARADAAEVVRRVYADTDRALWLAAELSVRAQLAYLRDHPTLP</sequence>
<reference evidence="2 3" key="1">
    <citation type="submission" date="2022-04" db="EMBL/GenBank/DDBJ databases">
        <title>Genome diversity in the genus Frankia.</title>
        <authorList>
            <person name="Carlos-Shanley C."/>
            <person name="Hahn D."/>
        </authorList>
    </citation>
    <scope>NUCLEOTIDE SEQUENCE [LARGE SCALE GENOMIC DNA]</scope>
    <source>
        <strain evidence="2 3">Ag45/Mut15</strain>
    </source>
</reference>
<comment type="caution">
    <text evidence="2">The sequence shown here is derived from an EMBL/GenBank/DDBJ whole genome shotgun (WGS) entry which is preliminary data.</text>
</comment>
<keyword evidence="3" id="KW-1185">Reference proteome</keyword>
<dbReference type="InterPro" id="IPR041516">
    <property type="entry name" value="LACTB2_WH"/>
</dbReference>
<dbReference type="InterPro" id="IPR036866">
    <property type="entry name" value="RibonucZ/Hydroxyglut_hydro"/>
</dbReference>
<dbReference type="InterPro" id="IPR036388">
    <property type="entry name" value="WH-like_DNA-bd_sf"/>
</dbReference>
<dbReference type="Gene3D" id="3.60.15.10">
    <property type="entry name" value="Ribonuclease Z/Hydroxyacylglutathione hydrolase-like"/>
    <property type="match status" value="1"/>
</dbReference>
<dbReference type="Proteomes" id="UP001201873">
    <property type="component" value="Unassembled WGS sequence"/>
</dbReference>
<dbReference type="PANTHER" id="PTHR23131">
    <property type="entry name" value="ENDORIBONUCLEASE LACTB2"/>
    <property type="match status" value="1"/>
</dbReference>
<evidence type="ECO:0000259" key="1">
    <source>
        <dbReference type="SMART" id="SM00849"/>
    </source>
</evidence>
<dbReference type="EMBL" id="JALKFT010000001">
    <property type="protein sequence ID" value="MCK9874311.1"/>
    <property type="molecule type" value="Genomic_DNA"/>
</dbReference>
<name>A0ABT0JS80_9ACTN</name>
<organism evidence="2 3">
    <name type="scientific">Frankia umida</name>
    <dbReference type="NCBI Taxonomy" id="573489"/>
    <lineage>
        <taxon>Bacteria</taxon>
        <taxon>Bacillati</taxon>
        <taxon>Actinomycetota</taxon>
        <taxon>Actinomycetes</taxon>
        <taxon>Frankiales</taxon>
        <taxon>Frankiaceae</taxon>
        <taxon>Frankia</taxon>
    </lineage>
</organism>
<proteinExistence type="predicted"/>